<protein>
    <recommendedName>
        <fullName evidence="7">Mid2 domain-containing protein</fullName>
    </recommendedName>
</protein>
<feature type="region of interest" description="Disordered" evidence="3">
    <location>
        <begin position="114"/>
        <end position="135"/>
    </location>
</feature>
<keyword evidence="4" id="KW-0812">Transmembrane</keyword>
<dbReference type="Gene3D" id="1.20.5.510">
    <property type="entry name" value="Single helix bin"/>
    <property type="match status" value="1"/>
</dbReference>
<name>A0A0D7B7A7_9AGAR</name>
<gene>
    <name evidence="5" type="ORF">CYLTODRAFT_491746</name>
</gene>
<feature type="transmembrane region" description="Helical" evidence="4">
    <location>
        <begin position="65"/>
        <end position="89"/>
    </location>
</feature>
<keyword evidence="4" id="KW-0472">Membrane</keyword>
<proteinExistence type="predicted"/>
<evidence type="ECO:0000256" key="2">
    <source>
        <dbReference type="ARBA" id="ARBA00023065"/>
    </source>
</evidence>
<keyword evidence="6" id="KW-1185">Reference proteome</keyword>
<evidence type="ECO:0008006" key="7">
    <source>
        <dbReference type="Google" id="ProtNLM"/>
    </source>
</evidence>
<dbReference type="InterPro" id="IPR020003">
    <property type="entry name" value="ATPase_a/bsu_AS"/>
</dbReference>
<accession>A0A0D7B7A7</accession>
<keyword evidence="4" id="KW-1133">Transmembrane helix</keyword>
<dbReference type="GO" id="GO:0005524">
    <property type="term" value="F:ATP binding"/>
    <property type="evidence" value="ECO:0007669"/>
    <property type="project" value="InterPro"/>
</dbReference>
<evidence type="ECO:0000256" key="1">
    <source>
        <dbReference type="ARBA" id="ARBA00022448"/>
    </source>
</evidence>
<keyword evidence="2" id="KW-0406">Ion transport</keyword>
<feature type="region of interest" description="Disordered" evidence="3">
    <location>
        <begin position="27"/>
        <end position="61"/>
    </location>
</feature>
<keyword evidence="1" id="KW-0813">Transport</keyword>
<feature type="compositionally biased region" description="Low complexity" evidence="3">
    <location>
        <begin position="41"/>
        <end position="61"/>
    </location>
</feature>
<sequence length="188" mass="20121">MHSSYYLSIHDNANGVVALRSPQDDSCTGSSCNSGDGPILGTPSASTPSSTPTLTSSHGSSGPPIGAIVGGIMGGIVLLVLIASLVFLWRRRRCRIAPSTEFLRSEKKLGRFTSRKRHSTFRQIETPPLSSPPMSVVNPLDVMMRNSTGDLTTTRNLEPPPALHHHRSISSVDEDLSSTALMHGHEPV</sequence>
<evidence type="ECO:0000313" key="5">
    <source>
        <dbReference type="EMBL" id="KIY66115.1"/>
    </source>
</evidence>
<dbReference type="Proteomes" id="UP000054007">
    <property type="component" value="Unassembled WGS sequence"/>
</dbReference>
<evidence type="ECO:0000256" key="4">
    <source>
        <dbReference type="SAM" id="Phobius"/>
    </source>
</evidence>
<dbReference type="CDD" id="cd12087">
    <property type="entry name" value="TM_EGFR-like"/>
    <property type="match status" value="1"/>
</dbReference>
<organism evidence="5 6">
    <name type="scientific">Cylindrobasidium torrendii FP15055 ss-10</name>
    <dbReference type="NCBI Taxonomy" id="1314674"/>
    <lineage>
        <taxon>Eukaryota</taxon>
        <taxon>Fungi</taxon>
        <taxon>Dikarya</taxon>
        <taxon>Basidiomycota</taxon>
        <taxon>Agaricomycotina</taxon>
        <taxon>Agaricomycetes</taxon>
        <taxon>Agaricomycetidae</taxon>
        <taxon>Agaricales</taxon>
        <taxon>Marasmiineae</taxon>
        <taxon>Physalacriaceae</taxon>
        <taxon>Cylindrobasidium</taxon>
    </lineage>
</organism>
<evidence type="ECO:0000313" key="6">
    <source>
        <dbReference type="Proteomes" id="UP000054007"/>
    </source>
</evidence>
<reference evidence="5 6" key="1">
    <citation type="journal article" date="2015" name="Fungal Genet. Biol.">
        <title>Evolution of novel wood decay mechanisms in Agaricales revealed by the genome sequences of Fistulina hepatica and Cylindrobasidium torrendii.</title>
        <authorList>
            <person name="Floudas D."/>
            <person name="Held B.W."/>
            <person name="Riley R."/>
            <person name="Nagy L.G."/>
            <person name="Koehler G."/>
            <person name="Ransdell A.S."/>
            <person name="Younus H."/>
            <person name="Chow J."/>
            <person name="Chiniquy J."/>
            <person name="Lipzen A."/>
            <person name="Tritt A."/>
            <person name="Sun H."/>
            <person name="Haridas S."/>
            <person name="LaButti K."/>
            <person name="Ohm R.A."/>
            <person name="Kues U."/>
            <person name="Blanchette R.A."/>
            <person name="Grigoriev I.V."/>
            <person name="Minto R.E."/>
            <person name="Hibbett D.S."/>
        </authorList>
    </citation>
    <scope>NUCLEOTIDE SEQUENCE [LARGE SCALE GENOMIC DNA]</scope>
    <source>
        <strain evidence="5 6">FP15055 ss-10</strain>
    </source>
</reference>
<dbReference type="AlphaFoldDB" id="A0A0D7B7A7"/>
<feature type="region of interest" description="Disordered" evidence="3">
    <location>
        <begin position="150"/>
        <end position="175"/>
    </location>
</feature>
<evidence type="ECO:0000256" key="3">
    <source>
        <dbReference type="SAM" id="MobiDB-lite"/>
    </source>
</evidence>
<dbReference type="EMBL" id="KN880565">
    <property type="protein sequence ID" value="KIY66115.1"/>
    <property type="molecule type" value="Genomic_DNA"/>
</dbReference>
<dbReference type="PROSITE" id="PS00152">
    <property type="entry name" value="ATPASE_ALPHA_BETA"/>
    <property type="match status" value="1"/>
</dbReference>